<feature type="domain" description="HEPN" evidence="1">
    <location>
        <begin position="11"/>
        <end position="125"/>
    </location>
</feature>
<dbReference type="Pfam" id="PF05168">
    <property type="entry name" value="HEPN"/>
    <property type="match status" value="1"/>
</dbReference>
<protein>
    <recommendedName>
        <fullName evidence="1">HEPN domain-containing protein</fullName>
    </recommendedName>
</protein>
<dbReference type="EMBL" id="AYTS01000126">
    <property type="protein sequence ID" value="OOP55635.1"/>
    <property type="molecule type" value="Genomic_DNA"/>
</dbReference>
<sequence length="145" mass="16713">MRSDRIGYAYIKDANTISEEARESLNKRHYHRTVRKCQEAVELAIKGLLRFVGIEYPKSHRVGAILLESSIRDEVTVDVLKKVAEISDELARERETAFYGTEEGTAEELFTESDARDALGMMRYVFDFVNELLKKYTLLKPGDYL</sequence>
<dbReference type="Gene3D" id="1.20.120.330">
    <property type="entry name" value="Nucleotidyltransferases domain 2"/>
    <property type="match status" value="1"/>
</dbReference>
<name>A0A1V4ARA2_9BACT</name>
<reference evidence="2 3" key="1">
    <citation type="journal article" date="2017" name="Water Res.">
        <title>Discovery and metagenomic analysis of an anammox bacterial enrichment related to Candidatus "Brocadia caroliniensis" in a full-scale glycerol-fed nitritation-denitritation separate centrate treatment process.</title>
        <authorList>
            <person name="Park H."/>
            <person name="Brotto A.C."/>
            <person name="van Loosdrecht M.C."/>
            <person name="Chandran K."/>
        </authorList>
    </citation>
    <scope>NUCLEOTIDE SEQUENCE [LARGE SCALE GENOMIC DNA]</scope>
    <source>
        <strain evidence="2">26THWARD</strain>
    </source>
</reference>
<dbReference type="PROSITE" id="PS50910">
    <property type="entry name" value="HEPN"/>
    <property type="match status" value="1"/>
</dbReference>
<dbReference type="InterPro" id="IPR007842">
    <property type="entry name" value="HEPN_dom"/>
</dbReference>
<evidence type="ECO:0000313" key="2">
    <source>
        <dbReference type="EMBL" id="OOP55635.1"/>
    </source>
</evidence>
<dbReference type="AlphaFoldDB" id="A0A1V4ARA2"/>
<evidence type="ECO:0000259" key="1">
    <source>
        <dbReference type="PROSITE" id="PS50910"/>
    </source>
</evidence>
<dbReference type="Proteomes" id="UP000189681">
    <property type="component" value="Unassembled WGS sequence"/>
</dbReference>
<dbReference type="STRING" id="1004156.AYP45_13360"/>
<dbReference type="SUPFAM" id="SSF81593">
    <property type="entry name" value="Nucleotidyltransferase substrate binding subunit/domain"/>
    <property type="match status" value="1"/>
</dbReference>
<evidence type="ECO:0000313" key="3">
    <source>
        <dbReference type="Proteomes" id="UP000189681"/>
    </source>
</evidence>
<accession>A0A1V4ARA2</accession>
<comment type="caution">
    <text evidence="2">The sequence shown here is derived from an EMBL/GenBank/DDBJ whole genome shotgun (WGS) entry which is preliminary data.</text>
</comment>
<dbReference type="SMART" id="SM00748">
    <property type="entry name" value="HEPN"/>
    <property type="match status" value="1"/>
</dbReference>
<organism evidence="2 3">
    <name type="scientific">Candidatus Brocadia carolinensis</name>
    <dbReference type="NCBI Taxonomy" id="1004156"/>
    <lineage>
        <taxon>Bacteria</taxon>
        <taxon>Pseudomonadati</taxon>
        <taxon>Planctomycetota</taxon>
        <taxon>Candidatus Brocadiia</taxon>
        <taxon>Candidatus Brocadiales</taxon>
        <taxon>Candidatus Brocadiaceae</taxon>
        <taxon>Candidatus Brocadia</taxon>
    </lineage>
</organism>
<gene>
    <name evidence="2" type="ORF">AYP45_13360</name>
</gene>
<proteinExistence type="predicted"/>